<dbReference type="PROSITE" id="PS50297">
    <property type="entry name" value="ANK_REP_REGION"/>
    <property type="match status" value="4"/>
</dbReference>
<keyword evidence="1" id="KW-0677">Repeat</keyword>
<feature type="repeat" description="ANK" evidence="3">
    <location>
        <begin position="138"/>
        <end position="170"/>
    </location>
</feature>
<evidence type="ECO:0000256" key="2">
    <source>
        <dbReference type="ARBA" id="ARBA00023043"/>
    </source>
</evidence>
<protein>
    <submittedName>
        <fullName evidence="4">Ankyrin-repeat protein</fullName>
    </submittedName>
</protein>
<name>A0ABR0GXL0_9PEZI</name>
<feature type="repeat" description="ANK" evidence="3">
    <location>
        <begin position="171"/>
        <end position="203"/>
    </location>
</feature>
<dbReference type="SMART" id="SM00248">
    <property type="entry name" value="ANK"/>
    <property type="match status" value="5"/>
</dbReference>
<sequence>MENQDKFAIHAAAPTVVESLLNANPKLAKLKDDDGRLPIHWAASYNHHEIVNLLVQQKGFDVDVKDDMGWTPLMIAASVKDSDRVVDLLLARDADVNETNDNGQTVLHFIASKSNLDLARKLLEEHKPPASVRVRDKRGQYPLHRAAAVGSVPLINLFLKHKSPLNASDSAGQTALHHAIAEGHGDAAVVLMKAGAEMDRKDNDGLLPLEVAPGIDVKKYIQRKAEEEGIDLP</sequence>
<organism evidence="4 5">
    <name type="scientific">Podospora pseudocomata</name>
    <dbReference type="NCBI Taxonomy" id="2093779"/>
    <lineage>
        <taxon>Eukaryota</taxon>
        <taxon>Fungi</taxon>
        <taxon>Dikarya</taxon>
        <taxon>Ascomycota</taxon>
        <taxon>Pezizomycotina</taxon>
        <taxon>Sordariomycetes</taxon>
        <taxon>Sordariomycetidae</taxon>
        <taxon>Sordariales</taxon>
        <taxon>Podosporaceae</taxon>
        <taxon>Podospora</taxon>
    </lineage>
</organism>
<keyword evidence="5" id="KW-1185">Reference proteome</keyword>
<dbReference type="SUPFAM" id="SSF48403">
    <property type="entry name" value="Ankyrin repeat"/>
    <property type="match status" value="1"/>
</dbReference>
<dbReference type="RefSeq" id="XP_062749359.1">
    <property type="nucleotide sequence ID" value="XM_062886287.1"/>
</dbReference>
<dbReference type="InterPro" id="IPR002110">
    <property type="entry name" value="Ankyrin_rpt"/>
</dbReference>
<dbReference type="PROSITE" id="PS50088">
    <property type="entry name" value="ANK_REPEAT"/>
    <property type="match status" value="4"/>
</dbReference>
<feature type="repeat" description="ANK" evidence="3">
    <location>
        <begin position="34"/>
        <end position="67"/>
    </location>
</feature>
<proteinExistence type="predicted"/>
<gene>
    <name evidence="4" type="primary">NAS6</name>
    <name evidence="4" type="ORF">QC762_118500</name>
</gene>
<evidence type="ECO:0000313" key="5">
    <source>
        <dbReference type="Proteomes" id="UP001323405"/>
    </source>
</evidence>
<accession>A0ABR0GXL0</accession>
<evidence type="ECO:0000256" key="1">
    <source>
        <dbReference type="ARBA" id="ARBA00022737"/>
    </source>
</evidence>
<dbReference type="Proteomes" id="UP001323405">
    <property type="component" value="Unassembled WGS sequence"/>
</dbReference>
<dbReference type="InterPro" id="IPR036770">
    <property type="entry name" value="Ankyrin_rpt-contain_sf"/>
</dbReference>
<evidence type="ECO:0000313" key="4">
    <source>
        <dbReference type="EMBL" id="KAK4660389.1"/>
    </source>
</evidence>
<evidence type="ECO:0000256" key="3">
    <source>
        <dbReference type="PROSITE-ProRule" id="PRU00023"/>
    </source>
</evidence>
<reference evidence="4 5" key="1">
    <citation type="journal article" date="2023" name="bioRxiv">
        <title>High-quality genome assemblies of four members of thePodospora anserinaspecies complex.</title>
        <authorList>
            <person name="Ament-Velasquez S.L."/>
            <person name="Vogan A.A."/>
            <person name="Wallerman O."/>
            <person name="Hartmann F."/>
            <person name="Gautier V."/>
            <person name="Silar P."/>
            <person name="Giraud T."/>
            <person name="Johannesson H."/>
        </authorList>
    </citation>
    <scope>NUCLEOTIDE SEQUENCE [LARGE SCALE GENOMIC DNA]</scope>
    <source>
        <strain evidence="4 5">CBS 415.72m</strain>
    </source>
</reference>
<comment type="caution">
    <text evidence="4">The sequence shown here is derived from an EMBL/GenBank/DDBJ whole genome shotgun (WGS) entry which is preliminary data.</text>
</comment>
<dbReference type="PRINTS" id="PR01415">
    <property type="entry name" value="ANKYRIN"/>
</dbReference>
<keyword evidence="2 3" id="KW-0040">ANK repeat</keyword>
<dbReference type="EMBL" id="JAFFHA010000001">
    <property type="protein sequence ID" value="KAK4660389.1"/>
    <property type="molecule type" value="Genomic_DNA"/>
</dbReference>
<dbReference type="Pfam" id="PF12796">
    <property type="entry name" value="Ank_2"/>
    <property type="match status" value="2"/>
</dbReference>
<dbReference type="PANTHER" id="PTHR24201:SF16">
    <property type="entry name" value="ANKYRIN-1-LIKE-RELATED"/>
    <property type="match status" value="1"/>
</dbReference>
<dbReference type="Gene3D" id="1.25.40.20">
    <property type="entry name" value="Ankyrin repeat-containing domain"/>
    <property type="match status" value="2"/>
</dbReference>
<dbReference type="GeneID" id="87906194"/>
<dbReference type="PANTHER" id="PTHR24201">
    <property type="entry name" value="ANK_REP_REGION DOMAIN-CONTAINING PROTEIN"/>
    <property type="match status" value="1"/>
</dbReference>
<dbReference type="InterPro" id="IPR050776">
    <property type="entry name" value="Ank_Repeat/CDKN_Inhibitor"/>
</dbReference>
<feature type="repeat" description="ANK" evidence="3">
    <location>
        <begin position="68"/>
        <end position="101"/>
    </location>
</feature>